<dbReference type="EMBL" id="PQXH01000010">
    <property type="protein sequence ID" value="TGO18351.1"/>
    <property type="molecule type" value="Genomic_DNA"/>
</dbReference>
<comment type="caution">
    <text evidence="2">The sequence shown here is derived from an EMBL/GenBank/DDBJ whole genome shotgun (WGS) entry which is preliminary data.</text>
</comment>
<gene>
    <name evidence="2" type="ORF">BTUL_0010g00210</name>
</gene>
<evidence type="ECO:0000313" key="3">
    <source>
        <dbReference type="Proteomes" id="UP000297777"/>
    </source>
</evidence>
<evidence type="ECO:0000256" key="1">
    <source>
        <dbReference type="SAM" id="MobiDB-lite"/>
    </source>
</evidence>
<dbReference type="Proteomes" id="UP000297777">
    <property type="component" value="Unassembled WGS sequence"/>
</dbReference>
<proteinExistence type="predicted"/>
<organism evidence="2 3">
    <name type="scientific">Botrytis tulipae</name>
    <dbReference type="NCBI Taxonomy" id="87230"/>
    <lineage>
        <taxon>Eukaryota</taxon>
        <taxon>Fungi</taxon>
        <taxon>Dikarya</taxon>
        <taxon>Ascomycota</taxon>
        <taxon>Pezizomycotina</taxon>
        <taxon>Leotiomycetes</taxon>
        <taxon>Helotiales</taxon>
        <taxon>Sclerotiniaceae</taxon>
        <taxon>Botrytis</taxon>
    </lineage>
</organism>
<dbReference type="AlphaFoldDB" id="A0A4Z1FA80"/>
<protein>
    <submittedName>
        <fullName evidence="2">Uncharacterized protein</fullName>
    </submittedName>
</protein>
<feature type="region of interest" description="Disordered" evidence="1">
    <location>
        <begin position="1"/>
        <end position="27"/>
    </location>
</feature>
<dbReference type="OrthoDB" id="3510579at2759"/>
<feature type="compositionally biased region" description="Polar residues" evidence="1">
    <location>
        <begin position="1"/>
        <end position="22"/>
    </location>
</feature>
<accession>A0A4Z1FA80</accession>
<name>A0A4Z1FA80_9HELO</name>
<keyword evidence="3" id="KW-1185">Reference proteome</keyword>
<reference evidence="2 3" key="1">
    <citation type="submission" date="2017-12" db="EMBL/GenBank/DDBJ databases">
        <title>Comparative genomics of Botrytis spp.</title>
        <authorList>
            <person name="Valero-Jimenez C.A."/>
            <person name="Tapia P."/>
            <person name="Veloso J."/>
            <person name="Silva-Moreno E."/>
            <person name="Staats M."/>
            <person name="Valdes J.H."/>
            <person name="Van Kan J.A.L."/>
        </authorList>
    </citation>
    <scope>NUCLEOTIDE SEQUENCE [LARGE SCALE GENOMIC DNA]</scope>
    <source>
        <strain evidence="2 3">Bt9001</strain>
    </source>
</reference>
<evidence type="ECO:0000313" key="2">
    <source>
        <dbReference type="EMBL" id="TGO18351.1"/>
    </source>
</evidence>
<sequence length="268" mass="31003">MMIFNNNGASDPLQQSNPSTLSVDDKQKMKTERKSHIELARFLFGDNWQFTKYILTFVGGHLSDSDPLIFKAAELLGVGTDLAFAYRSDISGKNMMGESRYTFLEQQINTLDNSIHTFIAEFQHPDFVNTVWSDYPSGTMDINRSATNPPRVIKLMKLLYDDAQWEYTKLALEWGFDRTYYTRTKVTRLHKEGSKVAEEYRRLLASKNIAEEDVDRVLSNYLDESCFDINEADVEATLDIVQVWDYYMSRDGDKISKFLDDVRNVDKD</sequence>